<accession>M2T784</accession>
<evidence type="ECO:0008006" key="4">
    <source>
        <dbReference type="Google" id="ProtNLM"/>
    </source>
</evidence>
<keyword evidence="3" id="KW-1185">Reference proteome</keyword>
<feature type="compositionally biased region" description="Basic and acidic residues" evidence="1">
    <location>
        <begin position="317"/>
        <end position="328"/>
    </location>
</feature>
<comment type="caution">
    <text evidence="2">The sequence shown here is derived from an EMBL/GenBank/DDBJ whole genome shotgun (WGS) entry which is preliminary data.</text>
</comment>
<dbReference type="Proteomes" id="UP000011717">
    <property type="component" value="Unassembled WGS sequence"/>
</dbReference>
<name>M2T784_9SPHN</name>
<evidence type="ECO:0000256" key="1">
    <source>
        <dbReference type="SAM" id="MobiDB-lite"/>
    </source>
</evidence>
<proteinExistence type="predicted"/>
<feature type="region of interest" description="Disordered" evidence="1">
    <location>
        <begin position="317"/>
        <end position="344"/>
    </location>
</feature>
<dbReference type="SUPFAM" id="SSF53448">
    <property type="entry name" value="Nucleotide-diphospho-sugar transferases"/>
    <property type="match status" value="1"/>
</dbReference>
<dbReference type="InterPro" id="IPR029044">
    <property type="entry name" value="Nucleotide-diphossugar_trans"/>
</dbReference>
<dbReference type="AlphaFoldDB" id="M2T784"/>
<evidence type="ECO:0000313" key="3">
    <source>
        <dbReference type="Proteomes" id="UP000011717"/>
    </source>
</evidence>
<dbReference type="EMBL" id="AMRV01000007">
    <property type="protein sequence ID" value="EMD82374.1"/>
    <property type="molecule type" value="Genomic_DNA"/>
</dbReference>
<reference evidence="2 3" key="1">
    <citation type="journal article" date="2013" name="Genome Announc.">
        <title>Draft Genome Sequence of Strain JLT2015T, Belonging to the Family Sphingomonadaceae of the Alphaproteobacteria.</title>
        <authorList>
            <person name="Tang K."/>
            <person name="Liu K."/>
            <person name="Li S."/>
            <person name="Jiao N."/>
        </authorList>
    </citation>
    <scope>NUCLEOTIDE SEQUENCE [LARGE SCALE GENOMIC DNA]</scope>
    <source>
        <strain evidence="2 3">JLT2015</strain>
    </source>
</reference>
<organism evidence="2 3">
    <name type="scientific">Pacificimonas flava</name>
    <dbReference type="NCBI Taxonomy" id="1234595"/>
    <lineage>
        <taxon>Bacteria</taxon>
        <taxon>Pseudomonadati</taxon>
        <taxon>Pseudomonadota</taxon>
        <taxon>Alphaproteobacteria</taxon>
        <taxon>Sphingomonadales</taxon>
        <taxon>Sphingosinicellaceae</taxon>
        <taxon>Pacificimonas</taxon>
    </lineage>
</organism>
<gene>
    <name evidence="2" type="ORF">C725_2095</name>
</gene>
<dbReference type="PATRIC" id="fig|1234595.3.peg.2096"/>
<sequence length="344" mass="37860">MRAQEAKVAGISYVLPIAATAPRTRQLTGYLLRLARELDDVIVVDGSPDAVFEAHTRAWGAHVRHVRPQFHTPNGKVAGVVTGVQLSRYERVVIGDDDIRYRRSELARLGDLLLGADVVRPQNWFRPAPWHARWDTARTLFARLSGGDWPGTLGVRRSVLLAAGGYAGDVLFENLELVRTIKAGGGREMVPLDLFVVRRPPSFKHFSHQRVRQAYDEWARPLRLAATLAILPGAIVLTSYRPRLLVVAAAASCGVAELGRRRAGGASVFPPSSALWAPLWLLERSITSWLALVAFLEGGVRYRGSRLQRSATSLRRLRSEHSRSRDGEASVLAAAQGPPRPSLD</sequence>
<evidence type="ECO:0000313" key="2">
    <source>
        <dbReference type="EMBL" id="EMD82374.1"/>
    </source>
</evidence>
<protein>
    <recommendedName>
        <fullName evidence="4">Glycosyltransferase 2-like domain-containing protein</fullName>
    </recommendedName>
</protein>
<dbReference type="Gene3D" id="3.90.550.10">
    <property type="entry name" value="Spore Coat Polysaccharide Biosynthesis Protein SpsA, Chain A"/>
    <property type="match status" value="1"/>
</dbReference>